<evidence type="ECO:0000313" key="2">
    <source>
        <dbReference type="Proteomes" id="UP000324222"/>
    </source>
</evidence>
<dbReference type="AlphaFoldDB" id="A0A5B7J8P6"/>
<evidence type="ECO:0000313" key="1">
    <source>
        <dbReference type="EMBL" id="MPC91199.1"/>
    </source>
</evidence>
<keyword evidence="2" id="KW-1185">Reference proteome</keyword>
<proteinExistence type="predicted"/>
<organism evidence="1 2">
    <name type="scientific">Portunus trituberculatus</name>
    <name type="common">Swimming crab</name>
    <name type="synonym">Neptunus trituberculatus</name>
    <dbReference type="NCBI Taxonomy" id="210409"/>
    <lineage>
        <taxon>Eukaryota</taxon>
        <taxon>Metazoa</taxon>
        <taxon>Ecdysozoa</taxon>
        <taxon>Arthropoda</taxon>
        <taxon>Crustacea</taxon>
        <taxon>Multicrustacea</taxon>
        <taxon>Malacostraca</taxon>
        <taxon>Eumalacostraca</taxon>
        <taxon>Eucarida</taxon>
        <taxon>Decapoda</taxon>
        <taxon>Pleocyemata</taxon>
        <taxon>Brachyura</taxon>
        <taxon>Eubrachyura</taxon>
        <taxon>Portunoidea</taxon>
        <taxon>Portunidae</taxon>
        <taxon>Portuninae</taxon>
        <taxon>Portunus</taxon>
    </lineage>
</organism>
<accession>A0A5B7J8P6</accession>
<dbReference type="Proteomes" id="UP000324222">
    <property type="component" value="Unassembled WGS sequence"/>
</dbReference>
<reference evidence="1 2" key="1">
    <citation type="submission" date="2019-05" db="EMBL/GenBank/DDBJ databases">
        <title>Another draft genome of Portunus trituberculatus and its Hox gene families provides insights of decapod evolution.</title>
        <authorList>
            <person name="Jeong J.-H."/>
            <person name="Song I."/>
            <person name="Kim S."/>
            <person name="Choi T."/>
            <person name="Kim D."/>
            <person name="Ryu S."/>
            <person name="Kim W."/>
        </authorList>
    </citation>
    <scope>NUCLEOTIDE SEQUENCE [LARGE SCALE GENOMIC DNA]</scope>
    <source>
        <tissue evidence="1">Muscle</tissue>
    </source>
</reference>
<comment type="caution">
    <text evidence="1">The sequence shown here is derived from an EMBL/GenBank/DDBJ whole genome shotgun (WGS) entry which is preliminary data.</text>
</comment>
<sequence length="58" mass="6592">MKWNLYSKIYHVKESESLILLPTPTPTPTLTPIPTQTPTPAPHPCLFLRDMNFIISSI</sequence>
<dbReference type="EMBL" id="VSRR010086947">
    <property type="protein sequence ID" value="MPC91199.1"/>
    <property type="molecule type" value="Genomic_DNA"/>
</dbReference>
<name>A0A5B7J8P6_PORTR</name>
<protein>
    <submittedName>
        <fullName evidence="1">Uncharacterized protein</fullName>
    </submittedName>
</protein>
<gene>
    <name evidence="1" type="ORF">E2C01_086218</name>
</gene>